<dbReference type="Proteomes" id="UP000680158">
    <property type="component" value="Unassembled WGS sequence"/>
</dbReference>
<reference evidence="1 2" key="1">
    <citation type="submission" date="2021-04" db="EMBL/GenBank/DDBJ databases">
        <title>novel species isolated from subtropical streams in China.</title>
        <authorList>
            <person name="Lu H."/>
        </authorList>
    </citation>
    <scope>NUCLEOTIDE SEQUENCE [LARGE SCALE GENOMIC DNA]</scope>
    <source>
        <strain evidence="1 2">BYS107W</strain>
    </source>
</reference>
<proteinExistence type="predicted"/>
<evidence type="ECO:0000313" key="1">
    <source>
        <dbReference type="EMBL" id="MBR7745893.1"/>
    </source>
</evidence>
<dbReference type="EMBL" id="JAGSPM010000002">
    <property type="protein sequence ID" value="MBR7745893.1"/>
    <property type="molecule type" value="Genomic_DNA"/>
</dbReference>
<keyword evidence="2" id="KW-1185">Reference proteome</keyword>
<comment type="caution">
    <text evidence="1">The sequence shown here is derived from an EMBL/GenBank/DDBJ whole genome shotgun (WGS) entry which is preliminary data.</text>
</comment>
<sequence length="63" mass="7178">MYKKRRNLGLQRVSFQALTNNNLRTESKLETKRIKAALLQTSSLLNGMFKSSKSSQNDEGSCR</sequence>
<protein>
    <submittedName>
        <fullName evidence="1">Uncharacterized protein</fullName>
    </submittedName>
</protein>
<organism evidence="1 2">
    <name type="scientific">Undibacterium baiyunense</name>
    <dbReference type="NCBI Taxonomy" id="2828731"/>
    <lineage>
        <taxon>Bacteria</taxon>
        <taxon>Pseudomonadati</taxon>
        <taxon>Pseudomonadota</taxon>
        <taxon>Betaproteobacteria</taxon>
        <taxon>Burkholderiales</taxon>
        <taxon>Oxalobacteraceae</taxon>
        <taxon>Undibacterium</taxon>
    </lineage>
</organism>
<dbReference type="AlphaFoldDB" id="A0A941DDY0"/>
<evidence type="ECO:0000313" key="2">
    <source>
        <dbReference type="Proteomes" id="UP000680158"/>
    </source>
</evidence>
<name>A0A941DDY0_9BURK</name>
<accession>A0A941DDY0</accession>
<gene>
    <name evidence="1" type="ORF">KDM92_04820</name>
</gene>
<dbReference type="RefSeq" id="WP_212683250.1">
    <property type="nucleotide sequence ID" value="NZ_JAGSPM010000002.1"/>
</dbReference>